<reference evidence="3 4" key="1">
    <citation type="journal article" date="2015" name="Genome Biol. Evol.">
        <title>Comparative Genomics of a Bacterivorous Green Alga Reveals Evolutionary Causalities and Consequences of Phago-Mixotrophic Mode of Nutrition.</title>
        <authorList>
            <person name="Burns J.A."/>
            <person name="Paasch A."/>
            <person name="Narechania A."/>
            <person name="Kim E."/>
        </authorList>
    </citation>
    <scope>NUCLEOTIDE SEQUENCE [LARGE SCALE GENOMIC DNA]</scope>
    <source>
        <strain evidence="3 4">PLY_AMNH</strain>
    </source>
</reference>
<keyword evidence="2" id="KW-0812">Transmembrane</keyword>
<dbReference type="Proteomes" id="UP001190700">
    <property type="component" value="Unassembled WGS sequence"/>
</dbReference>
<feature type="transmembrane region" description="Helical" evidence="2">
    <location>
        <begin position="125"/>
        <end position="151"/>
    </location>
</feature>
<comment type="similarity">
    <text evidence="1">Belongs to the unc-93 family.</text>
</comment>
<dbReference type="PANTHER" id="PTHR19444:SF13">
    <property type="entry name" value="PROTEIN UNC-93 HOMOLOG A"/>
    <property type="match status" value="1"/>
</dbReference>
<dbReference type="InterPro" id="IPR036259">
    <property type="entry name" value="MFS_trans_sf"/>
</dbReference>
<feature type="transmembrane region" description="Helical" evidence="2">
    <location>
        <begin position="313"/>
        <end position="337"/>
    </location>
</feature>
<feature type="transmembrane region" description="Helical" evidence="2">
    <location>
        <begin position="157"/>
        <end position="176"/>
    </location>
</feature>
<feature type="transmembrane region" description="Helical" evidence="2">
    <location>
        <begin position="374"/>
        <end position="393"/>
    </location>
</feature>
<evidence type="ECO:0000256" key="1">
    <source>
        <dbReference type="ARBA" id="ARBA00009172"/>
    </source>
</evidence>
<comment type="caution">
    <text evidence="3">The sequence shown here is derived from an EMBL/GenBank/DDBJ whole genome shotgun (WGS) entry which is preliminary data.</text>
</comment>
<feature type="transmembrane region" description="Helical" evidence="2">
    <location>
        <begin position="32"/>
        <end position="61"/>
    </location>
</feature>
<sequence length="462" mass="49380">MSEAAGMLRTTGDSLRRVSTLLPMRFPRARRLLLNGILMSTCFAISEGSLLAVTAISAALIDPYLSALGSAMLYLSFAVGCISAPSAVRRLGSKNSLVLGTFAFVIYIAAASTSDITERQAINQFAAFFAAIFPFGIAIMKIGTSVIIMTVTEENTVLYSLLTICALAAMLGMCLVDDLEARALAEGDTDPCTPASLEVKGILTETYDLINFQRDAKILLLVPTNIAFGLCSAFFPYKVSLLVKDSVGKVYVGWLYSLSGIVGSILAILYASFCHRFSHGRVAVVGVGAISFASSIIAVTFCPAPTESWALVLYWTLLFAGYGSGVTVWQGTVMAVFGDMYKTRTLLAFASMKLHSGLASALAFFAIPYLSLDVAAAFCLVFIVCGYGGYLWAEFLSHKEATRLKYVEMEEMPGGHTVYPSGGSTAGMDATESDAHEEVMCTSSCSKRGDLETLGHSKVEDQ</sequence>
<evidence type="ECO:0000256" key="2">
    <source>
        <dbReference type="SAM" id="Phobius"/>
    </source>
</evidence>
<dbReference type="EMBL" id="LGRX02033816">
    <property type="protein sequence ID" value="KAK3239810.1"/>
    <property type="molecule type" value="Genomic_DNA"/>
</dbReference>
<name>A0AAE0BQ21_9CHLO</name>
<feature type="transmembrane region" description="Helical" evidence="2">
    <location>
        <begin position="67"/>
        <end position="88"/>
    </location>
</feature>
<evidence type="ECO:0000313" key="4">
    <source>
        <dbReference type="Proteomes" id="UP001190700"/>
    </source>
</evidence>
<dbReference type="Gene3D" id="1.20.1250.20">
    <property type="entry name" value="MFS general substrate transporter like domains"/>
    <property type="match status" value="1"/>
</dbReference>
<feature type="transmembrane region" description="Helical" evidence="2">
    <location>
        <begin position="218"/>
        <end position="239"/>
    </location>
</feature>
<keyword evidence="2" id="KW-1133">Transmembrane helix</keyword>
<protein>
    <submittedName>
        <fullName evidence="3">Uncharacterized protein</fullName>
    </submittedName>
</protein>
<accession>A0AAE0BQ21</accession>
<keyword evidence="4" id="KW-1185">Reference proteome</keyword>
<feature type="transmembrane region" description="Helical" evidence="2">
    <location>
        <begin position="251"/>
        <end position="270"/>
    </location>
</feature>
<evidence type="ECO:0000313" key="3">
    <source>
        <dbReference type="EMBL" id="KAK3239810.1"/>
    </source>
</evidence>
<organism evidence="3 4">
    <name type="scientific">Cymbomonas tetramitiformis</name>
    <dbReference type="NCBI Taxonomy" id="36881"/>
    <lineage>
        <taxon>Eukaryota</taxon>
        <taxon>Viridiplantae</taxon>
        <taxon>Chlorophyta</taxon>
        <taxon>Pyramimonadophyceae</taxon>
        <taxon>Pyramimonadales</taxon>
        <taxon>Pyramimonadaceae</taxon>
        <taxon>Cymbomonas</taxon>
    </lineage>
</organism>
<dbReference type="AlphaFoldDB" id="A0AAE0BQ21"/>
<proteinExistence type="inferred from homology"/>
<dbReference type="InterPro" id="IPR051951">
    <property type="entry name" value="UNC-93_regulatory"/>
</dbReference>
<feature type="transmembrane region" description="Helical" evidence="2">
    <location>
        <begin position="282"/>
        <end position="301"/>
    </location>
</feature>
<gene>
    <name evidence="3" type="ORF">CYMTET_50292</name>
</gene>
<dbReference type="PANTHER" id="PTHR19444">
    <property type="entry name" value="UNC-93 RELATED"/>
    <property type="match status" value="1"/>
</dbReference>
<keyword evidence="2" id="KW-0472">Membrane</keyword>
<dbReference type="SUPFAM" id="SSF103473">
    <property type="entry name" value="MFS general substrate transporter"/>
    <property type="match status" value="1"/>
</dbReference>